<gene>
    <name evidence="2" type="ORF">B0H15DRAFT_968248</name>
</gene>
<dbReference type="EMBL" id="JARJCN010000130">
    <property type="protein sequence ID" value="KAJ7070398.1"/>
    <property type="molecule type" value="Genomic_DNA"/>
</dbReference>
<dbReference type="AlphaFoldDB" id="A0AAD6XGF6"/>
<feature type="region of interest" description="Disordered" evidence="1">
    <location>
        <begin position="121"/>
        <end position="214"/>
    </location>
</feature>
<feature type="region of interest" description="Disordered" evidence="1">
    <location>
        <begin position="1"/>
        <end position="89"/>
    </location>
</feature>
<feature type="compositionally biased region" description="Low complexity" evidence="1">
    <location>
        <begin position="137"/>
        <end position="172"/>
    </location>
</feature>
<reference evidence="2" key="1">
    <citation type="submission" date="2023-03" db="EMBL/GenBank/DDBJ databases">
        <title>Massive genome expansion in bonnet fungi (Mycena s.s.) driven by repeated elements and novel gene families across ecological guilds.</title>
        <authorList>
            <consortium name="Lawrence Berkeley National Laboratory"/>
            <person name="Harder C.B."/>
            <person name="Miyauchi S."/>
            <person name="Viragh M."/>
            <person name="Kuo A."/>
            <person name="Thoen E."/>
            <person name="Andreopoulos B."/>
            <person name="Lu D."/>
            <person name="Skrede I."/>
            <person name="Drula E."/>
            <person name="Henrissat B."/>
            <person name="Morin E."/>
            <person name="Kohler A."/>
            <person name="Barry K."/>
            <person name="LaButti K."/>
            <person name="Morin E."/>
            <person name="Salamov A."/>
            <person name="Lipzen A."/>
            <person name="Mereny Z."/>
            <person name="Hegedus B."/>
            <person name="Baldrian P."/>
            <person name="Stursova M."/>
            <person name="Weitz H."/>
            <person name="Taylor A."/>
            <person name="Grigoriev I.V."/>
            <person name="Nagy L.G."/>
            <person name="Martin F."/>
            <person name="Kauserud H."/>
        </authorList>
    </citation>
    <scope>NUCLEOTIDE SEQUENCE</scope>
    <source>
        <strain evidence="2">CBHHK173m</strain>
    </source>
</reference>
<proteinExistence type="predicted"/>
<comment type="caution">
    <text evidence="2">The sequence shown here is derived from an EMBL/GenBank/DDBJ whole genome shotgun (WGS) entry which is preliminary data.</text>
</comment>
<keyword evidence="3" id="KW-1185">Reference proteome</keyword>
<feature type="compositionally biased region" description="Low complexity" evidence="1">
    <location>
        <begin position="28"/>
        <end position="78"/>
    </location>
</feature>
<evidence type="ECO:0000256" key="1">
    <source>
        <dbReference type="SAM" id="MobiDB-lite"/>
    </source>
</evidence>
<feature type="region of interest" description="Disordered" evidence="1">
    <location>
        <begin position="269"/>
        <end position="299"/>
    </location>
</feature>
<protein>
    <submittedName>
        <fullName evidence="2">Uncharacterized protein</fullName>
    </submittedName>
</protein>
<evidence type="ECO:0000313" key="2">
    <source>
        <dbReference type="EMBL" id="KAJ7070398.1"/>
    </source>
</evidence>
<accession>A0AAD6XGF6</accession>
<dbReference type="Proteomes" id="UP001222325">
    <property type="component" value="Unassembled WGS sequence"/>
</dbReference>
<organism evidence="2 3">
    <name type="scientific">Mycena belliarum</name>
    <dbReference type="NCBI Taxonomy" id="1033014"/>
    <lineage>
        <taxon>Eukaryota</taxon>
        <taxon>Fungi</taxon>
        <taxon>Dikarya</taxon>
        <taxon>Basidiomycota</taxon>
        <taxon>Agaricomycotina</taxon>
        <taxon>Agaricomycetes</taxon>
        <taxon>Agaricomycetidae</taxon>
        <taxon>Agaricales</taxon>
        <taxon>Marasmiineae</taxon>
        <taxon>Mycenaceae</taxon>
        <taxon>Mycena</taxon>
    </lineage>
</organism>
<feature type="compositionally biased region" description="Polar residues" evidence="1">
    <location>
        <begin position="274"/>
        <end position="283"/>
    </location>
</feature>
<sequence length="441" mass="45933">MLSFSTTSTRRRRGLRGASRKASREQLSSPSPAPSTHSSTPLPSTSMHASSSSLTTSNAPRSRATSLTSFSSASTSSRPAEDNHTPASESALLSSIEILKQRIQAVTLSAASLTRRDSASVRVIGRGGHGSRPRIVPVTSDPPDTPSPSTQSASSPAPRSAPASISKASSASLQPVAQRIVGRGGVGSRPRGLAGTLPDGSREPARALPLSWTREGTVRADVGDPSPTAPLRTSCASSLQFAPPAHLPPRLVPDFGLVLAAAPREGARAHAPSASLTGVSPWSTGAGADGRGQRGRSGGKLARTLGAEVAFAFAGDSRDSQELYEPRLRCGAPQEDFRFATAAASPTASCVSGELHVQPRFSFESGTEYGDKSRSEDGMPVFAVPASLDVDIRCEWHFSLSTIACKIITNTEATKTWSLSCSCGKPRVDVSLRMKLQSVAI</sequence>
<feature type="compositionally biased region" description="Basic residues" evidence="1">
    <location>
        <begin position="9"/>
        <end position="21"/>
    </location>
</feature>
<name>A0AAD6XGF6_9AGAR</name>
<feature type="compositionally biased region" description="Gly residues" evidence="1">
    <location>
        <begin position="287"/>
        <end position="298"/>
    </location>
</feature>
<evidence type="ECO:0000313" key="3">
    <source>
        <dbReference type="Proteomes" id="UP001222325"/>
    </source>
</evidence>